<comment type="caution">
    <text evidence="2">The sequence shown here is derived from an EMBL/GenBank/DDBJ whole genome shotgun (WGS) entry which is preliminary data.</text>
</comment>
<evidence type="ECO:0000313" key="2">
    <source>
        <dbReference type="EMBL" id="NYG02967.1"/>
    </source>
</evidence>
<reference evidence="2 3" key="1">
    <citation type="submission" date="2020-07" db="EMBL/GenBank/DDBJ databases">
        <title>Sequencing the genomes of 1000 actinobacteria strains.</title>
        <authorList>
            <person name="Klenk H.-P."/>
        </authorList>
    </citation>
    <scope>NUCLEOTIDE SEQUENCE [LARGE SCALE GENOMIC DNA]</scope>
    <source>
        <strain evidence="2 3">DSM 44749</strain>
    </source>
</reference>
<protein>
    <recommendedName>
        <fullName evidence="4">PE family protein</fullName>
    </recommendedName>
</protein>
<proteinExistence type="predicted"/>
<name>A0A852W1Z4_PSEA5</name>
<evidence type="ECO:0008006" key="4">
    <source>
        <dbReference type="Google" id="ProtNLM"/>
    </source>
</evidence>
<evidence type="ECO:0000256" key="1">
    <source>
        <dbReference type="SAM" id="MobiDB-lite"/>
    </source>
</evidence>
<gene>
    <name evidence="2" type="ORF">HDA37_003252</name>
</gene>
<organism evidence="2 3">
    <name type="scientific">Pseudonocardia alni</name>
    <name type="common">Amycolata alni</name>
    <dbReference type="NCBI Taxonomy" id="33907"/>
    <lineage>
        <taxon>Bacteria</taxon>
        <taxon>Bacillati</taxon>
        <taxon>Actinomycetota</taxon>
        <taxon>Actinomycetes</taxon>
        <taxon>Pseudonocardiales</taxon>
        <taxon>Pseudonocardiaceae</taxon>
        <taxon>Pseudonocardia</taxon>
    </lineage>
</organism>
<accession>A0A852W1Z4</accession>
<dbReference type="Proteomes" id="UP000549695">
    <property type="component" value="Unassembled WGS sequence"/>
</dbReference>
<dbReference type="AlphaFoldDB" id="A0A852W1Z4"/>
<evidence type="ECO:0000313" key="3">
    <source>
        <dbReference type="Proteomes" id="UP000549695"/>
    </source>
</evidence>
<feature type="region of interest" description="Disordered" evidence="1">
    <location>
        <begin position="88"/>
        <end position="109"/>
    </location>
</feature>
<sequence>MLQVNADNIIVVYQQIDDHLRQMQAGRRVRGNLRNVPACADDPVSLDAVVVFQPKINSLVDVHERYVDEVRDARDRLKQAAQEYGLIEDENAATLQPTTPPYNGPLLER</sequence>
<keyword evidence="3" id="KW-1185">Reference proteome</keyword>
<dbReference type="EMBL" id="JACCCZ010000001">
    <property type="protein sequence ID" value="NYG02967.1"/>
    <property type="molecule type" value="Genomic_DNA"/>
</dbReference>